<gene>
    <name evidence="1" type="ORF">C4N19_04970</name>
</gene>
<sequence length="247" mass="29728">MKSSEYKEYKIYFPPKEKMEELWKIIIDNTFKLNKVLKDTKRNYVAIVEINNKKYILKEFRSEVVIPQRKIQTFFKKGEALTTLKNGQEAIKEGVTELVEPLVAIIKKGIFIQKSFLLMEYIDGNILRTNEDIDKVIEIIKKVHKLGRYHGDLNTSNFVKIENKIKMIDTQMKKEKYLYFKRIYDIFTLKEDLLVKELRYNVDMKYSINKKGFSYILVFILKKIKRSNFIEKFRNLKKDLRKKGWRI</sequence>
<dbReference type="EMBL" id="CP028102">
    <property type="protein sequence ID" value="AVQ20065.1"/>
    <property type="molecule type" value="Genomic_DNA"/>
</dbReference>
<evidence type="ECO:0000313" key="1">
    <source>
        <dbReference type="EMBL" id="AVQ20065.1"/>
    </source>
</evidence>
<proteinExistence type="predicted"/>
<accession>A0ABN5JFX8</accession>
<dbReference type="SUPFAM" id="SSF56112">
    <property type="entry name" value="Protein kinase-like (PK-like)"/>
    <property type="match status" value="1"/>
</dbReference>
<dbReference type="InterPro" id="IPR011009">
    <property type="entry name" value="Kinase-like_dom_sf"/>
</dbReference>
<protein>
    <submittedName>
        <fullName evidence="1">Lipopolysaccharide biosynthesis protein</fullName>
    </submittedName>
</protein>
<reference evidence="2" key="1">
    <citation type="journal article" date="2018" name="MSphere">
        <title>Fusobacterium Genomics Using MinION and Illumina Sequencing Enables Genome Completion and Correction.</title>
        <authorList>
            <person name="Todd S.M."/>
            <person name="Settlage R.E."/>
            <person name="Lahmers K.K."/>
            <person name="Slade D.J."/>
        </authorList>
    </citation>
    <scope>NUCLEOTIDE SEQUENCE [LARGE SCALE GENOMIC DNA]</scope>
    <source>
        <strain evidence="2">ATCC 9817</strain>
    </source>
</reference>
<dbReference type="Proteomes" id="UP000240258">
    <property type="component" value="Chromosome"/>
</dbReference>
<dbReference type="Gene3D" id="1.10.510.10">
    <property type="entry name" value="Transferase(Phosphotransferase) domain 1"/>
    <property type="match status" value="1"/>
</dbReference>
<name>A0ABN5JFX8_FUSMR</name>
<evidence type="ECO:0000313" key="2">
    <source>
        <dbReference type="Proteomes" id="UP000240258"/>
    </source>
</evidence>
<dbReference type="Pfam" id="PF06176">
    <property type="entry name" value="WaaY"/>
    <property type="match status" value="1"/>
</dbReference>
<organism evidence="1 2">
    <name type="scientific">Fusobacterium mortiferum ATCC 9817</name>
    <dbReference type="NCBI Taxonomy" id="469616"/>
    <lineage>
        <taxon>Bacteria</taxon>
        <taxon>Fusobacteriati</taxon>
        <taxon>Fusobacteriota</taxon>
        <taxon>Fusobacteriia</taxon>
        <taxon>Fusobacteriales</taxon>
        <taxon>Fusobacteriaceae</taxon>
        <taxon>Fusobacterium</taxon>
    </lineage>
</organism>
<keyword evidence="2" id="KW-1185">Reference proteome</keyword>
<dbReference type="InterPro" id="IPR009330">
    <property type="entry name" value="LipoPS_heptP_kinase"/>
</dbReference>